<dbReference type="Proteomes" id="UP001595891">
    <property type="component" value="Unassembled WGS sequence"/>
</dbReference>
<keyword evidence="3" id="KW-0255">Endonuclease</keyword>
<keyword evidence="1" id="KW-0472">Membrane</keyword>
<gene>
    <name evidence="3" type="ORF">ACFO8L_26225</name>
</gene>
<comment type="caution">
    <text evidence="3">The sequence shown here is derived from an EMBL/GenBank/DDBJ whole genome shotgun (WGS) entry which is preliminary data.</text>
</comment>
<keyword evidence="4" id="KW-1185">Reference proteome</keyword>
<dbReference type="Pfam" id="PF03372">
    <property type="entry name" value="Exo_endo_phos"/>
    <property type="match status" value="1"/>
</dbReference>
<dbReference type="GO" id="GO:0004519">
    <property type="term" value="F:endonuclease activity"/>
    <property type="evidence" value="ECO:0007669"/>
    <property type="project" value="UniProtKB-KW"/>
</dbReference>
<evidence type="ECO:0000313" key="4">
    <source>
        <dbReference type="Proteomes" id="UP001595891"/>
    </source>
</evidence>
<feature type="domain" description="Endonuclease/exonuclease/phosphatase" evidence="2">
    <location>
        <begin position="106"/>
        <end position="313"/>
    </location>
</feature>
<sequence length="323" mass="34222">MTDEPAPRRRWRWVTVLAWLLLLPFAAWAALRLTGWDAGLYWIQLVAFTPYVAAASVAAPLTALLLRRWRIAAAGALVTAVLGACVLPRALAGGDPPAAGRELRIMTANMAAGAASAEAVVGLVRRLKPDVLTVQELTPDAVEGLKRAGLGDLLPTLAGSPAKGPWGSGIYARFPLRAAPVIEYGNFRQAVAVVRVPGGPEVYVASVHPCAPRFGYKVACWAQGLRALPGAEPRGVVRVLAGDFNATLDHGALRRLVGTGYRDAADATGQGLSPTWPAKGWRPIPGVTLDHVLADPRVAVRAYSTHLVPGTDHRPLFAHLVLP</sequence>
<keyword evidence="3" id="KW-0378">Hydrolase</keyword>
<keyword evidence="3" id="KW-0540">Nuclease</keyword>
<keyword evidence="1" id="KW-0812">Transmembrane</keyword>
<evidence type="ECO:0000313" key="3">
    <source>
        <dbReference type="EMBL" id="MFC4589611.1"/>
    </source>
</evidence>
<dbReference type="SUPFAM" id="SSF56219">
    <property type="entry name" value="DNase I-like"/>
    <property type="match status" value="1"/>
</dbReference>
<dbReference type="InterPro" id="IPR036691">
    <property type="entry name" value="Endo/exonu/phosph_ase_sf"/>
</dbReference>
<evidence type="ECO:0000259" key="2">
    <source>
        <dbReference type="Pfam" id="PF03372"/>
    </source>
</evidence>
<protein>
    <submittedName>
        <fullName evidence="3">Endonuclease/exonuclease/phosphatase family protein</fullName>
    </submittedName>
</protein>
<dbReference type="InterPro" id="IPR005135">
    <property type="entry name" value="Endo/exonuclease/phosphatase"/>
</dbReference>
<dbReference type="EMBL" id="JBHSFN010000017">
    <property type="protein sequence ID" value="MFC4589611.1"/>
    <property type="molecule type" value="Genomic_DNA"/>
</dbReference>
<feature type="transmembrane region" description="Helical" evidence="1">
    <location>
        <begin position="39"/>
        <end position="59"/>
    </location>
</feature>
<name>A0ABV9EJ33_9ACTN</name>
<proteinExistence type="predicted"/>
<accession>A0ABV9EJ33</accession>
<reference evidence="4" key="1">
    <citation type="journal article" date="2019" name="Int. J. Syst. Evol. Microbiol.">
        <title>The Global Catalogue of Microorganisms (GCM) 10K type strain sequencing project: providing services to taxonomists for standard genome sequencing and annotation.</title>
        <authorList>
            <consortium name="The Broad Institute Genomics Platform"/>
            <consortium name="The Broad Institute Genome Sequencing Center for Infectious Disease"/>
            <person name="Wu L."/>
            <person name="Ma J."/>
        </authorList>
    </citation>
    <scope>NUCLEOTIDE SEQUENCE [LARGE SCALE GENOMIC DNA]</scope>
    <source>
        <strain evidence="4">CCUG 49560</strain>
    </source>
</reference>
<evidence type="ECO:0000256" key="1">
    <source>
        <dbReference type="SAM" id="Phobius"/>
    </source>
</evidence>
<organism evidence="3 4">
    <name type="scientific">Sphaerisporangium corydalis</name>
    <dbReference type="NCBI Taxonomy" id="1441875"/>
    <lineage>
        <taxon>Bacteria</taxon>
        <taxon>Bacillati</taxon>
        <taxon>Actinomycetota</taxon>
        <taxon>Actinomycetes</taxon>
        <taxon>Streptosporangiales</taxon>
        <taxon>Streptosporangiaceae</taxon>
        <taxon>Sphaerisporangium</taxon>
    </lineage>
</organism>
<feature type="transmembrane region" description="Helical" evidence="1">
    <location>
        <begin position="71"/>
        <end position="91"/>
    </location>
</feature>
<keyword evidence="1" id="KW-1133">Transmembrane helix</keyword>
<dbReference type="Gene3D" id="3.60.10.10">
    <property type="entry name" value="Endonuclease/exonuclease/phosphatase"/>
    <property type="match status" value="1"/>
</dbReference>
<dbReference type="RefSeq" id="WP_262844390.1">
    <property type="nucleotide sequence ID" value="NZ_JANZYP010000028.1"/>
</dbReference>